<dbReference type="AlphaFoldDB" id="A0A1I2G2Y0"/>
<feature type="domain" description="N-acetyltransferase" evidence="1">
    <location>
        <begin position="10"/>
        <end position="188"/>
    </location>
</feature>
<dbReference type="CDD" id="cd04301">
    <property type="entry name" value="NAT_SF"/>
    <property type="match status" value="1"/>
</dbReference>
<name>A0A1I2G2Y0_9MICO</name>
<dbReference type="STRING" id="285351.SAMN04488035_1672"/>
<dbReference type="InterPro" id="IPR016181">
    <property type="entry name" value="Acyl_CoA_acyltransferase"/>
</dbReference>
<keyword evidence="3" id="KW-1185">Reference proteome</keyword>
<sequence>MSTVVGPPGAPLRPWRADDVSPYREWLRPHHDWHRWDGPYFARPTDAEADAAAATLERAIAEHGGLPPSEDGLPPRRLVIADAVTDALVGTVSWHWESRETDWARMGVTVFDPDQRGRGVGRAALAAWTSYLFAHTDWVRLDYSTWSGNAAMVRVGQVLGFAEEARFRQARVVDGVRYDSVVMGVLRDEWLARPV</sequence>
<evidence type="ECO:0000313" key="2">
    <source>
        <dbReference type="EMBL" id="SFF11473.1"/>
    </source>
</evidence>
<evidence type="ECO:0000313" key="3">
    <source>
        <dbReference type="Proteomes" id="UP000198520"/>
    </source>
</evidence>
<dbReference type="OrthoDB" id="9814648at2"/>
<accession>A0A1I2G2Y0</accession>
<dbReference type="Proteomes" id="UP000198520">
    <property type="component" value="Unassembled WGS sequence"/>
</dbReference>
<dbReference type="Gene3D" id="3.40.630.30">
    <property type="match status" value="1"/>
</dbReference>
<dbReference type="SUPFAM" id="SSF55729">
    <property type="entry name" value="Acyl-CoA N-acyltransferases (Nat)"/>
    <property type="match status" value="1"/>
</dbReference>
<reference evidence="3" key="1">
    <citation type="submission" date="2016-10" db="EMBL/GenBank/DDBJ databases">
        <authorList>
            <person name="Varghese N."/>
            <person name="Submissions S."/>
        </authorList>
    </citation>
    <scope>NUCLEOTIDE SEQUENCE [LARGE SCALE GENOMIC DNA]</scope>
    <source>
        <strain evidence="3">DSM 19083</strain>
    </source>
</reference>
<dbReference type="PANTHER" id="PTHR43415:SF4">
    <property type="entry name" value="N-ACETYLTRANSFERASE DOMAIN-CONTAINING PROTEIN"/>
    <property type="match status" value="1"/>
</dbReference>
<dbReference type="RefSeq" id="WP_093377096.1">
    <property type="nucleotide sequence ID" value="NZ_BNAN01000002.1"/>
</dbReference>
<protein>
    <submittedName>
        <fullName evidence="2">Protein N-acetyltransferase, RimJ/RimL family</fullName>
    </submittedName>
</protein>
<keyword evidence="2" id="KW-0808">Transferase</keyword>
<dbReference type="Pfam" id="PF13302">
    <property type="entry name" value="Acetyltransf_3"/>
    <property type="match status" value="1"/>
</dbReference>
<dbReference type="GO" id="GO:0016747">
    <property type="term" value="F:acyltransferase activity, transferring groups other than amino-acyl groups"/>
    <property type="evidence" value="ECO:0007669"/>
    <property type="project" value="InterPro"/>
</dbReference>
<dbReference type="PROSITE" id="PS51186">
    <property type="entry name" value="GNAT"/>
    <property type="match status" value="1"/>
</dbReference>
<gene>
    <name evidence="2" type="ORF">SAMN04488035_1672</name>
</gene>
<organism evidence="2 3">
    <name type="scientific">Flavimobilis marinus</name>
    <dbReference type="NCBI Taxonomy" id="285351"/>
    <lineage>
        <taxon>Bacteria</taxon>
        <taxon>Bacillati</taxon>
        <taxon>Actinomycetota</taxon>
        <taxon>Actinomycetes</taxon>
        <taxon>Micrococcales</taxon>
        <taxon>Jonesiaceae</taxon>
        <taxon>Flavimobilis</taxon>
    </lineage>
</organism>
<dbReference type="InterPro" id="IPR000182">
    <property type="entry name" value="GNAT_dom"/>
</dbReference>
<dbReference type="EMBL" id="FONZ01000002">
    <property type="protein sequence ID" value="SFF11473.1"/>
    <property type="molecule type" value="Genomic_DNA"/>
</dbReference>
<dbReference type="PANTHER" id="PTHR43415">
    <property type="entry name" value="SPERMIDINE N(1)-ACETYLTRANSFERASE"/>
    <property type="match status" value="1"/>
</dbReference>
<proteinExistence type="predicted"/>
<evidence type="ECO:0000259" key="1">
    <source>
        <dbReference type="PROSITE" id="PS51186"/>
    </source>
</evidence>